<dbReference type="Pfam" id="PF00179">
    <property type="entry name" value="UQ_con"/>
    <property type="match status" value="1"/>
</dbReference>
<dbReference type="InterPro" id="IPR000608">
    <property type="entry name" value="UBC"/>
</dbReference>
<organism evidence="7 8">
    <name type="scientific">Periconia macrospinosa</name>
    <dbReference type="NCBI Taxonomy" id="97972"/>
    <lineage>
        <taxon>Eukaryota</taxon>
        <taxon>Fungi</taxon>
        <taxon>Dikarya</taxon>
        <taxon>Ascomycota</taxon>
        <taxon>Pezizomycotina</taxon>
        <taxon>Dothideomycetes</taxon>
        <taxon>Pleosporomycetidae</taxon>
        <taxon>Pleosporales</taxon>
        <taxon>Massarineae</taxon>
        <taxon>Periconiaceae</taxon>
        <taxon>Periconia</taxon>
    </lineage>
</organism>
<evidence type="ECO:0000256" key="2">
    <source>
        <dbReference type="ARBA" id="ARBA00022679"/>
    </source>
</evidence>
<dbReference type="InterPro" id="IPR016135">
    <property type="entry name" value="UBQ-conjugating_enzyme/RWD"/>
</dbReference>
<dbReference type="Pfam" id="PF00644">
    <property type="entry name" value="PARP"/>
    <property type="match status" value="1"/>
</dbReference>
<keyword evidence="3" id="KW-0548">Nucleotidyltransferase</keyword>
<feature type="domain" description="UBC core" evidence="6">
    <location>
        <begin position="1021"/>
        <end position="1189"/>
    </location>
</feature>
<dbReference type="PROSITE" id="PS50127">
    <property type="entry name" value="UBC_2"/>
    <property type="match status" value="1"/>
</dbReference>
<dbReference type="STRING" id="97972.A0A2V1DPZ7"/>
<sequence length="1210" mass="134250">MPRRQFIADLAQAIANVSTSSISRVEQDEDDGQFRFTCTIPDGQIRITALIPEVSEYPSSHTCMLFAADEDAPAHIALSLDAIARGTSGKTVEQILDHVAQGLQLRDKDGNVEMMDSQDYDGVQDDSDEEADDFFPDDDPISQPFNGFSQPAQGSGFSKSTLAFRQRIRYDLLATKHSGFKVGYLGGLMEGLACYVTLSCRISKLGISEEAMQAWDVKPSEYLILIISYPNGYKSLEAFSAYDAAHAPNNLALRIGISSTYKPTIQEAIRAFTDLSNENEKHQEKETLDEIQAATAPPPRGFRDSFVSRSLNGLFKDRFAQLLKYRYNGMSWHGAELFYLENLGHKNHSELALADKYMASDNADTKFPALVTSDHISEAPVGQQHSLPLISMQFALRHFVRCTEFCLVCFSKMPDDLQAIKPYVCDNNLCLWQYMSLGFGPSIEHEILSQPKVVDLLINFCYTSARNGRLADFPSGLSLMVPPHIAYKGQGTSPSNLAGQSASMLALPVKMRYNASTMEILFDDRSVPCPVHTGEWLVIRPDYDANQVLHCRVTNTSLYPTVSVSEPIITTVTLDSQSYVAYMTQPQLSSSASHEAPSKPDPKPPSNEFRKACFYAYDRNFDELEISEKREAIVALLDLLPSVGEMSQYLQRRGQSTLRSWVDRMSSAGLGILRWIIASNRACIMQVADNHSTGPTSKDRIYGVSGWTQFRFAMGAPDKERRFLDAVRNTSQRLNISRCPTLFAWHGSPLHNWHSIIREGLHFKDTAHGRAYGHGVYHSLEYNTSLGYSGHRSVGGPGWSKSELVVNQAMALNEIVNAPNEFVSKSPHLVVAQLDWIQTRYLFVSSGPPQYSQANNTSGFEKKPLDPIEQDAHYTPNGPGGKLIIPKSAIGGSRHSKSHSSATLFGNKRQKTSGSTMYDPIEIDEDDDLSVATLQEDREILQEEDEEDADASQHVMDSVGIMTPTSDKGKATIKTGFFKMFKGKSAASPATPPKPLTDYVPGTLDYSTLPMLEQPIWATPAATKRLMGDLADLLKIQAKQPLHELGWHIDGDKINNMYQWIVEMHSFDPTLPLAQDMKQMGHKSIVLELRFGKEYPFAPPFVRVIRPRFLGFQQGGGGHVTAGGAMCMELLTNSGWSSILTIESILLSVRLEMSSKDPRPARLVKGKQDYGVGEAVEAYIRACKMHGWTVPAGFQEMAYGGQSSSSYPQY</sequence>
<accession>A0A2V1DPZ7</accession>
<evidence type="ECO:0000259" key="6">
    <source>
        <dbReference type="PROSITE" id="PS50127"/>
    </source>
</evidence>
<evidence type="ECO:0000256" key="5">
    <source>
        <dbReference type="SAM" id="MobiDB-lite"/>
    </source>
</evidence>
<dbReference type="SUPFAM" id="SSF54495">
    <property type="entry name" value="UBC-like"/>
    <property type="match status" value="1"/>
</dbReference>
<evidence type="ECO:0000313" key="7">
    <source>
        <dbReference type="EMBL" id="PVI00323.1"/>
    </source>
</evidence>
<dbReference type="FunFam" id="3.10.110.10:FF:000107">
    <property type="entry name" value="Ubiquitin conjugating enzyme, putative"/>
    <property type="match status" value="1"/>
</dbReference>
<dbReference type="PANTHER" id="PTHR21328">
    <property type="entry name" value="POLY ADP-RIBOSE POLYMERASE FAMILY, MEMBER PARP"/>
    <property type="match status" value="1"/>
</dbReference>
<dbReference type="SUPFAM" id="SSF56399">
    <property type="entry name" value="ADP-ribosylation"/>
    <property type="match status" value="1"/>
</dbReference>
<dbReference type="InterPro" id="IPR051838">
    <property type="entry name" value="ARTD_PARP"/>
</dbReference>
<reference evidence="7 8" key="1">
    <citation type="journal article" date="2018" name="Sci. Rep.">
        <title>Comparative genomics provides insights into the lifestyle and reveals functional heterogeneity of dark septate endophytic fungi.</title>
        <authorList>
            <person name="Knapp D.G."/>
            <person name="Nemeth J.B."/>
            <person name="Barry K."/>
            <person name="Hainaut M."/>
            <person name="Henrissat B."/>
            <person name="Johnson J."/>
            <person name="Kuo A."/>
            <person name="Lim J.H.P."/>
            <person name="Lipzen A."/>
            <person name="Nolan M."/>
            <person name="Ohm R.A."/>
            <person name="Tamas L."/>
            <person name="Grigoriev I.V."/>
            <person name="Spatafora J.W."/>
            <person name="Nagy L.G."/>
            <person name="Kovacs G.M."/>
        </authorList>
    </citation>
    <scope>NUCLEOTIDE SEQUENCE [LARGE SCALE GENOMIC DNA]</scope>
    <source>
        <strain evidence="7 8">DSE2036</strain>
    </source>
</reference>
<keyword evidence="1" id="KW-0328">Glycosyltransferase</keyword>
<dbReference type="GO" id="GO:0003950">
    <property type="term" value="F:NAD+ poly-ADP-ribosyltransferase activity"/>
    <property type="evidence" value="ECO:0007669"/>
    <property type="project" value="InterPro"/>
</dbReference>
<keyword evidence="4" id="KW-0520">NAD</keyword>
<evidence type="ECO:0000256" key="4">
    <source>
        <dbReference type="ARBA" id="ARBA00023027"/>
    </source>
</evidence>
<dbReference type="Gene3D" id="3.90.228.10">
    <property type="match status" value="1"/>
</dbReference>
<dbReference type="GO" id="GO:0016779">
    <property type="term" value="F:nucleotidyltransferase activity"/>
    <property type="evidence" value="ECO:0007669"/>
    <property type="project" value="UniProtKB-KW"/>
</dbReference>
<keyword evidence="8" id="KW-1185">Reference proteome</keyword>
<dbReference type="Proteomes" id="UP000244855">
    <property type="component" value="Unassembled WGS sequence"/>
</dbReference>
<dbReference type="AlphaFoldDB" id="A0A2V1DPZ7"/>
<dbReference type="InterPro" id="IPR012317">
    <property type="entry name" value="Poly(ADP-ribose)pol_cat_dom"/>
</dbReference>
<gene>
    <name evidence="7" type="ORF">DM02DRAFT_672064</name>
</gene>
<dbReference type="EMBL" id="KZ805375">
    <property type="protein sequence ID" value="PVI00323.1"/>
    <property type="molecule type" value="Genomic_DNA"/>
</dbReference>
<feature type="region of interest" description="Disordered" evidence="5">
    <location>
        <begin position="870"/>
        <end position="918"/>
    </location>
</feature>
<proteinExistence type="predicted"/>
<protein>
    <recommendedName>
        <fullName evidence="6">UBC core domain-containing protein</fullName>
    </recommendedName>
</protein>
<dbReference type="CDD" id="cd23802">
    <property type="entry name" value="UBCc_UBE2Q"/>
    <property type="match status" value="1"/>
</dbReference>
<dbReference type="OrthoDB" id="109543at2759"/>
<keyword evidence="2" id="KW-0808">Transferase</keyword>
<name>A0A2V1DPZ7_9PLEO</name>
<evidence type="ECO:0000256" key="3">
    <source>
        <dbReference type="ARBA" id="ARBA00022695"/>
    </source>
</evidence>
<evidence type="ECO:0000256" key="1">
    <source>
        <dbReference type="ARBA" id="ARBA00022676"/>
    </source>
</evidence>
<evidence type="ECO:0000313" key="8">
    <source>
        <dbReference type="Proteomes" id="UP000244855"/>
    </source>
</evidence>
<dbReference type="Gene3D" id="3.10.110.10">
    <property type="entry name" value="Ubiquitin Conjugating Enzyme"/>
    <property type="match status" value="1"/>
</dbReference>